<gene>
    <name evidence="1" type="ORF">HanXRQr2_Chr17g0793111</name>
</gene>
<comment type="caution">
    <text evidence="1">The sequence shown here is derived from an EMBL/GenBank/DDBJ whole genome shotgun (WGS) entry which is preliminary data.</text>
</comment>
<proteinExistence type="predicted"/>
<evidence type="ECO:0000313" key="1">
    <source>
        <dbReference type="EMBL" id="KAF5754600.1"/>
    </source>
</evidence>
<reference evidence="1" key="1">
    <citation type="journal article" date="2017" name="Nature">
        <title>The sunflower genome provides insights into oil metabolism, flowering and Asterid evolution.</title>
        <authorList>
            <person name="Badouin H."/>
            <person name="Gouzy J."/>
            <person name="Grassa C.J."/>
            <person name="Murat F."/>
            <person name="Staton S.E."/>
            <person name="Cottret L."/>
            <person name="Lelandais-Briere C."/>
            <person name="Owens G.L."/>
            <person name="Carrere S."/>
            <person name="Mayjonade B."/>
            <person name="Legrand L."/>
            <person name="Gill N."/>
            <person name="Kane N.C."/>
            <person name="Bowers J.E."/>
            <person name="Hubner S."/>
            <person name="Bellec A."/>
            <person name="Berard A."/>
            <person name="Berges H."/>
            <person name="Blanchet N."/>
            <person name="Boniface M.C."/>
            <person name="Brunel D."/>
            <person name="Catrice O."/>
            <person name="Chaidir N."/>
            <person name="Claudel C."/>
            <person name="Donnadieu C."/>
            <person name="Faraut T."/>
            <person name="Fievet G."/>
            <person name="Helmstetter N."/>
            <person name="King M."/>
            <person name="Knapp S.J."/>
            <person name="Lai Z."/>
            <person name="Le Paslier M.C."/>
            <person name="Lippi Y."/>
            <person name="Lorenzon L."/>
            <person name="Mandel J.R."/>
            <person name="Marage G."/>
            <person name="Marchand G."/>
            <person name="Marquand E."/>
            <person name="Bret-Mestries E."/>
            <person name="Morien E."/>
            <person name="Nambeesan S."/>
            <person name="Nguyen T."/>
            <person name="Pegot-Espagnet P."/>
            <person name="Pouilly N."/>
            <person name="Raftis F."/>
            <person name="Sallet E."/>
            <person name="Schiex T."/>
            <person name="Thomas J."/>
            <person name="Vandecasteele C."/>
            <person name="Vares D."/>
            <person name="Vear F."/>
            <person name="Vautrin S."/>
            <person name="Crespi M."/>
            <person name="Mangin B."/>
            <person name="Burke J.M."/>
            <person name="Salse J."/>
            <person name="Munos S."/>
            <person name="Vincourt P."/>
            <person name="Rieseberg L.H."/>
            <person name="Langlade N.B."/>
        </authorList>
    </citation>
    <scope>NUCLEOTIDE SEQUENCE</scope>
    <source>
        <tissue evidence="1">Leaves</tissue>
    </source>
</reference>
<dbReference type="Gramene" id="mRNA:HanXRQr2_Chr17g0793111">
    <property type="protein sequence ID" value="mRNA:HanXRQr2_Chr17g0793111"/>
    <property type="gene ID" value="HanXRQr2_Chr17g0793111"/>
</dbReference>
<dbReference type="AlphaFoldDB" id="A0A9K3GT83"/>
<name>A0A9K3GT83_HELAN</name>
<organism evidence="1 2">
    <name type="scientific">Helianthus annuus</name>
    <name type="common">Common sunflower</name>
    <dbReference type="NCBI Taxonomy" id="4232"/>
    <lineage>
        <taxon>Eukaryota</taxon>
        <taxon>Viridiplantae</taxon>
        <taxon>Streptophyta</taxon>
        <taxon>Embryophyta</taxon>
        <taxon>Tracheophyta</taxon>
        <taxon>Spermatophyta</taxon>
        <taxon>Magnoliopsida</taxon>
        <taxon>eudicotyledons</taxon>
        <taxon>Gunneridae</taxon>
        <taxon>Pentapetalae</taxon>
        <taxon>asterids</taxon>
        <taxon>campanulids</taxon>
        <taxon>Asterales</taxon>
        <taxon>Asteraceae</taxon>
        <taxon>Asteroideae</taxon>
        <taxon>Heliantheae alliance</taxon>
        <taxon>Heliantheae</taxon>
        <taxon>Helianthus</taxon>
    </lineage>
</organism>
<evidence type="ECO:0000313" key="2">
    <source>
        <dbReference type="Proteomes" id="UP000215914"/>
    </source>
</evidence>
<keyword evidence="2" id="KW-1185">Reference proteome</keyword>
<accession>A0A9K3GT83</accession>
<reference evidence="1" key="2">
    <citation type="submission" date="2020-06" db="EMBL/GenBank/DDBJ databases">
        <title>Helianthus annuus Genome sequencing and assembly Release 2.</title>
        <authorList>
            <person name="Gouzy J."/>
            <person name="Langlade N."/>
            <person name="Munos S."/>
        </authorList>
    </citation>
    <scope>NUCLEOTIDE SEQUENCE</scope>
    <source>
        <tissue evidence="1">Leaves</tissue>
    </source>
</reference>
<sequence>MIRVLFSLFNRLLQDDENKENYVAAFGDDIPSSVFLLNLKEKFMCCKHTDRMQSLMKIFM</sequence>
<dbReference type="EMBL" id="MNCJ02000332">
    <property type="protein sequence ID" value="KAF5754600.1"/>
    <property type="molecule type" value="Genomic_DNA"/>
</dbReference>
<protein>
    <submittedName>
        <fullName evidence="1">Uncharacterized protein</fullName>
    </submittedName>
</protein>
<dbReference type="Proteomes" id="UP000215914">
    <property type="component" value="Unassembled WGS sequence"/>
</dbReference>